<dbReference type="NCBIfam" id="TIGR01641">
    <property type="entry name" value="phageSPP1_gp7"/>
    <property type="match status" value="1"/>
</dbReference>
<organism evidence="3 4">
    <name type="scientific">Alicyclobacillus fastidiosus</name>
    <dbReference type="NCBI Taxonomy" id="392011"/>
    <lineage>
        <taxon>Bacteria</taxon>
        <taxon>Bacillati</taxon>
        <taxon>Bacillota</taxon>
        <taxon>Bacilli</taxon>
        <taxon>Bacillales</taxon>
        <taxon>Alicyclobacillaceae</taxon>
        <taxon>Alicyclobacillus</taxon>
    </lineage>
</organism>
<evidence type="ECO:0000313" key="4">
    <source>
        <dbReference type="Proteomes" id="UP001579974"/>
    </source>
</evidence>
<dbReference type="EMBL" id="JBDXSU010000026">
    <property type="protein sequence ID" value="MFB5192662.1"/>
    <property type="molecule type" value="Genomic_DNA"/>
</dbReference>
<dbReference type="Proteomes" id="UP001579974">
    <property type="component" value="Unassembled WGS sequence"/>
</dbReference>
<gene>
    <name evidence="3" type="ORF">KKP3000_001871</name>
</gene>
<dbReference type="Pfam" id="PF06074">
    <property type="entry name" value="Portal_Mu"/>
    <property type="match status" value="1"/>
</dbReference>
<dbReference type="RefSeq" id="WP_275474242.1">
    <property type="nucleotide sequence ID" value="NZ_CP162940.1"/>
</dbReference>
<accession>A0ABV5ALW5</accession>
<feature type="region of interest" description="Disordered" evidence="1">
    <location>
        <begin position="465"/>
        <end position="484"/>
    </location>
</feature>
<evidence type="ECO:0000259" key="2">
    <source>
        <dbReference type="Pfam" id="PF04233"/>
    </source>
</evidence>
<feature type="domain" description="Phage head morphogenesis" evidence="2">
    <location>
        <begin position="690"/>
        <end position="764"/>
    </location>
</feature>
<comment type="caution">
    <text evidence="3">The sequence shown here is derived from an EMBL/GenBank/DDBJ whole genome shotgun (WGS) entry which is preliminary data.</text>
</comment>
<evidence type="ECO:0000256" key="1">
    <source>
        <dbReference type="SAM" id="MobiDB-lite"/>
    </source>
</evidence>
<evidence type="ECO:0000313" key="3">
    <source>
        <dbReference type="EMBL" id="MFB5192662.1"/>
    </source>
</evidence>
<dbReference type="InterPro" id="IPR009279">
    <property type="entry name" value="Portal_Mu"/>
</dbReference>
<name>A0ABV5ALW5_9BACL</name>
<reference evidence="3 4" key="1">
    <citation type="journal article" date="2024" name="Int. J. Mol. Sci.">
        <title>Exploration of Alicyclobacillus spp. Genome in Search of Antibiotic Resistance.</title>
        <authorList>
            <person name="Bucka-Kolendo J."/>
            <person name="Kiousi D.E."/>
            <person name="Dekowska A."/>
            <person name="Mikolajczuk-Szczyrba A."/>
            <person name="Karadedos D.M."/>
            <person name="Michael P."/>
            <person name="Galanis A."/>
            <person name="Sokolowska B."/>
        </authorList>
    </citation>
    <scope>NUCLEOTIDE SEQUENCE [LARGE SCALE GENOMIC DNA]</scope>
    <source>
        <strain evidence="3 4">KKP 3000</strain>
    </source>
</reference>
<keyword evidence="4" id="KW-1185">Reference proteome</keyword>
<feature type="region of interest" description="Disordered" evidence="1">
    <location>
        <begin position="496"/>
        <end position="515"/>
    </location>
</feature>
<sequence>MADNAVTIYDAKGRPMALQNPLGGKGKPPKGEVGFTGNKIFAGLPMDEYNRDLLFPKSTYIYDEMRRSDGQIAAVLAAVTLPIRSTKWYVAPDENAKDKQLAEEIADFIEDNLFGGMRYSFDDHLREALLMRVFGFSVFEIVWRYDTWRGKKVVMLDKYAPRVAPSIWRFPQDENYNIIGVEQINFMTGQMCTIPMERCRIYTYQREGDNPVGISMLRPAYKHWYIKDALYKIVAVGIEKTSIGTPTATLPPGISEDDRQEILDALTAIRTAEDGGLTVPEGVVLGILEGTKSPIDAMPFIEYHDVMIARIVLAQFINLGTMTSASGGSYSLGEQMIDMFVMGLEADANYIQGEIQKDIEKLVKWNFGPDAPIPQLQHKDISFRDYTTVATALAALGAGHLINPDESMEDHIRDMFGIPPIPKAALANQRAMPPSNYVPQTIPDEPLTPAEIAQIRQQISTIGVNAKGVPDGSGGSSGTTQASDGTASIQLADGVISSATGGETPEPKGTTKWRRDLTPYEKVVKFADINDQWTTAEEKLTTELQGILRQASSQLVNRVESILKSDESFPDKLNDITALQPKFGGKYVNAIKSILMEMYKYGVQSVRDELNTTAAGASSGEAGKAATAAISADDAATISSKAETLAQLQMNKLVSTIKLTAISQSQKGLSVQMVTRAVRTSSEAYITGPDLKTSAMISVGEALNVGRGSEARKIGVQGAQWSAILDSKTCPLCEELDGQVISVDNDEFDVFRPPLHSGCRCILIFIGTGQTNVTFDWKTPSENLVKRYGHLVT</sequence>
<proteinExistence type="predicted"/>
<dbReference type="InterPro" id="IPR006528">
    <property type="entry name" value="Phage_head_morphogenesis_dom"/>
</dbReference>
<protein>
    <submittedName>
        <fullName evidence="3">DUF935 family protein</fullName>
    </submittedName>
</protein>
<dbReference type="Pfam" id="PF04233">
    <property type="entry name" value="Phage_Mu_F"/>
    <property type="match status" value="1"/>
</dbReference>
<feature type="compositionally biased region" description="Low complexity" evidence="1">
    <location>
        <begin position="500"/>
        <end position="510"/>
    </location>
</feature>